<dbReference type="GO" id="GO:0008236">
    <property type="term" value="F:serine-type peptidase activity"/>
    <property type="evidence" value="ECO:0007669"/>
    <property type="project" value="InterPro"/>
</dbReference>
<dbReference type="InterPro" id="IPR029045">
    <property type="entry name" value="ClpP/crotonase-like_dom_sf"/>
</dbReference>
<dbReference type="Gene3D" id="3.90.226.10">
    <property type="entry name" value="2-enoyl-CoA Hydratase, Chain A, domain 1"/>
    <property type="match status" value="1"/>
</dbReference>
<dbReference type="Gene3D" id="3.30.750.44">
    <property type="match status" value="1"/>
</dbReference>
<reference evidence="2 3" key="1">
    <citation type="submission" date="2020-07" db="EMBL/GenBank/DDBJ databases">
        <authorList>
            <person name="Feng X."/>
        </authorList>
    </citation>
    <scope>NUCLEOTIDE SEQUENCE [LARGE SCALE GENOMIC DNA]</scope>
    <source>
        <strain evidence="2 3">JCM23202</strain>
    </source>
</reference>
<dbReference type="Proteomes" id="UP000526501">
    <property type="component" value="Unassembled WGS sequence"/>
</dbReference>
<dbReference type="PANTHER" id="PTHR11261">
    <property type="entry name" value="INTERPHOTORECEPTOR RETINOID-BINDING PROTEIN"/>
    <property type="match status" value="1"/>
</dbReference>
<gene>
    <name evidence="2" type="ORF">H5P27_18730</name>
</gene>
<dbReference type="SUPFAM" id="SSF52096">
    <property type="entry name" value="ClpP/crotonase"/>
    <property type="match status" value="1"/>
</dbReference>
<evidence type="ECO:0000313" key="3">
    <source>
        <dbReference type="Proteomes" id="UP000526501"/>
    </source>
</evidence>
<dbReference type="EMBL" id="JACHVC010000013">
    <property type="protein sequence ID" value="MBC2608097.1"/>
    <property type="molecule type" value="Genomic_DNA"/>
</dbReference>
<comment type="caution">
    <text evidence="2">The sequence shown here is derived from an EMBL/GenBank/DDBJ whole genome shotgun (WGS) entry which is preliminary data.</text>
</comment>
<proteinExistence type="predicted"/>
<dbReference type="PANTHER" id="PTHR11261:SF3">
    <property type="entry name" value="RETINOL-BINDING PROTEIN 3"/>
    <property type="match status" value="1"/>
</dbReference>
<dbReference type="AlphaFoldDB" id="A0A7X1B9D2"/>
<protein>
    <submittedName>
        <fullName evidence="2">S41 family peptidase</fullName>
    </submittedName>
</protein>
<dbReference type="Pfam" id="PF03572">
    <property type="entry name" value="Peptidase_S41"/>
    <property type="match status" value="1"/>
</dbReference>
<name>A0A7X1B9D2_9BACT</name>
<dbReference type="GO" id="GO:0006508">
    <property type="term" value="P:proteolysis"/>
    <property type="evidence" value="ECO:0007669"/>
    <property type="project" value="InterPro"/>
</dbReference>
<dbReference type="RefSeq" id="WP_185661951.1">
    <property type="nucleotide sequence ID" value="NZ_CAWPOO010000013.1"/>
</dbReference>
<keyword evidence="3" id="KW-1185">Reference proteome</keyword>
<accession>A0A7X1B9D2</accession>
<evidence type="ECO:0000313" key="2">
    <source>
        <dbReference type="EMBL" id="MBC2608097.1"/>
    </source>
</evidence>
<sequence>MKTLPLIFIALSLALISLRGEMLPVSNSLLSQIEGTWEAKGYGTILSVSSGQLREFHQTDMGCIEMPDSTQQSLRAQYAYFDIVDQNTFFAAPTAFGNRWQFSRISSANNCGPTSSTNALQTFDFFDAYMQAHFAFFEEHGMDWESRSAATRATLRSNSSDQQLYQAMNNLLLELGDPHTGLYAILNDQLVHRLAMFPRHLTPLIQQQYPNSSKTDDELFLDWIISRYSNLEATMEQKGSTIETTPFYWTSFGEIGYLHIGSMAGFSLSGEIPDEIAGLDRALDRALTDLSDSKALIIDLSLNLGGYEWISQRIARRFAAEPVLSHRKTLPSAPEVPALDYVIEPSDRISYHGPLYLLTSDITISAGEDLTLSLRALPQTRHYGMRTYGALSNILSKPLPNGWGLTISNEVYSDFEGRVWEVQGIPPHYEIDLYSEGIQGSHYELAKSIAELVEENLAIGPLLTAISANPFTLSVEEAEPGSTLTLLHSRDLQSWETETSWRYEGPTVLPLSLQATDSPHFYRLMQN</sequence>
<dbReference type="SMART" id="SM00245">
    <property type="entry name" value="TSPc"/>
    <property type="match status" value="1"/>
</dbReference>
<dbReference type="CDD" id="cd07563">
    <property type="entry name" value="Peptidase_S41_IRBP"/>
    <property type="match status" value="1"/>
</dbReference>
<feature type="domain" description="Tail specific protease" evidence="1">
    <location>
        <begin position="230"/>
        <end position="432"/>
    </location>
</feature>
<organism evidence="2 3">
    <name type="scientific">Pelagicoccus albus</name>
    <dbReference type="NCBI Taxonomy" id="415222"/>
    <lineage>
        <taxon>Bacteria</taxon>
        <taxon>Pseudomonadati</taxon>
        <taxon>Verrucomicrobiota</taxon>
        <taxon>Opitutia</taxon>
        <taxon>Puniceicoccales</taxon>
        <taxon>Pelagicoccaceae</taxon>
        <taxon>Pelagicoccus</taxon>
    </lineage>
</organism>
<evidence type="ECO:0000259" key="1">
    <source>
        <dbReference type="SMART" id="SM00245"/>
    </source>
</evidence>
<dbReference type="InterPro" id="IPR005151">
    <property type="entry name" value="Tail-specific_protease"/>
</dbReference>